<reference evidence="3 4" key="1">
    <citation type="submission" date="2020-04" db="EMBL/GenBank/DDBJ databases">
        <title>Perkinsus olseni comparative genomics.</title>
        <authorList>
            <person name="Bogema D.R."/>
        </authorList>
    </citation>
    <scope>NUCLEOTIDE SEQUENCE [LARGE SCALE GENOMIC DNA]</scope>
    <source>
        <strain evidence="3">00978-12</strain>
    </source>
</reference>
<organism evidence="3 4">
    <name type="scientific">Perkinsus olseni</name>
    <name type="common">Perkinsus atlanticus</name>
    <dbReference type="NCBI Taxonomy" id="32597"/>
    <lineage>
        <taxon>Eukaryota</taxon>
        <taxon>Sar</taxon>
        <taxon>Alveolata</taxon>
        <taxon>Perkinsozoa</taxon>
        <taxon>Perkinsea</taxon>
        <taxon>Perkinsida</taxon>
        <taxon>Perkinsidae</taxon>
        <taxon>Perkinsus</taxon>
    </lineage>
</organism>
<evidence type="ECO:0000256" key="1">
    <source>
        <dbReference type="SAM" id="SignalP"/>
    </source>
</evidence>
<evidence type="ECO:0000313" key="4">
    <source>
        <dbReference type="Proteomes" id="UP000541610"/>
    </source>
</evidence>
<evidence type="ECO:0000259" key="2">
    <source>
        <dbReference type="PROSITE" id="PS51186"/>
    </source>
</evidence>
<dbReference type="OrthoDB" id="47374at2759"/>
<dbReference type="AlphaFoldDB" id="A0A7J6NIL0"/>
<accession>A0A7J6NIL0</accession>
<dbReference type="InterPro" id="IPR016181">
    <property type="entry name" value="Acyl_CoA_acyltransferase"/>
</dbReference>
<sequence length="380" mass="41854">MRLFIFGCLPPVALCLTAGRGATMEQERLNEAEEDLTAADLEYRPWQRGDARYGQPSEPPDPDRLFVAADPKAASGYNVVGRVESELQFTDENNPKFAAAFPHAAIVRISYVWVHVAWRSKRVASTMFPKALEDVNTLLLAGCCSGLLGDEPNESSSFDTLPAKQVHILLSCNTGKLSKFELSCCCCLMVTHAAVVVVCLANCILASASSGGSLLRKLQGRSIRRTINASELEYRPWKAGDMRSGNVLPPVESGRRFVAVDPKAEKGHEVLGVVESELGDPNRSIRKGIESILPGLLEDGTLIRIPFVRVHSRFQNRGIASKMLPEALEDIRQVWPNVVAAYLEVEPTNQVAMKLYTKAGFTLVPRSRGDKIMLYKYPPR</sequence>
<feature type="domain" description="N-acetyltransferase" evidence="2">
    <location>
        <begin position="213"/>
        <end position="378"/>
    </location>
</feature>
<name>A0A7J6NIL0_PEROL</name>
<proteinExistence type="predicted"/>
<keyword evidence="1" id="KW-0732">Signal</keyword>
<dbReference type="InterPro" id="IPR000182">
    <property type="entry name" value="GNAT_dom"/>
</dbReference>
<protein>
    <recommendedName>
        <fullName evidence="2">N-acetyltransferase domain-containing protein</fullName>
    </recommendedName>
</protein>
<dbReference type="Proteomes" id="UP000541610">
    <property type="component" value="Unassembled WGS sequence"/>
</dbReference>
<dbReference type="PROSITE" id="PS51186">
    <property type="entry name" value="GNAT"/>
    <property type="match status" value="1"/>
</dbReference>
<dbReference type="SUPFAM" id="SSF55729">
    <property type="entry name" value="Acyl-CoA N-acyltransferases (Nat)"/>
    <property type="match status" value="1"/>
</dbReference>
<dbReference type="Pfam" id="PF00583">
    <property type="entry name" value="Acetyltransf_1"/>
    <property type="match status" value="1"/>
</dbReference>
<comment type="caution">
    <text evidence="3">The sequence shown here is derived from an EMBL/GenBank/DDBJ whole genome shotgun (WGS) entry which is preliminary data.</text>
</comment>
<dbReference type="Gene3D" id="3.40.630.30">
    <property type="match status" value="1"/>
</dbReference>
<evidence type="ECO:0000313" key="3">
    <source>
        <dbReference type="EMBL" id="KAF4683596.1"/>
    </source>
</evidence>
<gene>
    <name evidence="3" type="ORF">FOZ60_008863</name>
</gene>
<dbReference type="EMBL" id="JABANP010000357">
    <property type="protein sequence ID" value="KAF4683596.1"/>
    <property type="molecule type" value="Genomic_DNA"/>
</dbReference>
<feature type="signal peptide" evidence="1">
    <location>
        <begin position="1"/>
        <end position="15"/>
    </location>
</feature>
<feature type="chain" id="PRO_5029776952" description="N-acetyltransferase domain-containing protein" evidence="1">
    <location>
        <begin position="16"/>
        <end position="380"/>
    </location>
</feature>
<dbReference type="GO" id="GO:0016747">
    <property type="term" value="F:acyltransferase activity, transferring groups other than amino-acyl groups"/>
    <property type="evidence" value="ECO:0007669"/>
    <property type="project" value="InterPro"/>
</dbReference>